<dbReference type="InterPro" id="IPR000182">
    <property type="entry name" value="GNAT_dom"/>
</dbReference>
<name>A0A3D3RAI0_9PLAN</name>
<gene>
    <name evidence="4" type="ORF">DIT97_19460</name>
</gene>
<dbReference type="RefSeq" id="WP_278443983.1">
    <property type="nucleotide sequence ID" value="NZ_CAXAST010000014.1"/>
</dbReference>
<dbReference type="CDD" id="cd04301">
    <property type="entry name" value="NAT_SF"/>
    <property type="match status" value="1"/>
</dbReference>
<reference evidence="4 5" key="1">
    <citation type="journal article" date="2018" name="Nat. Biotechnol.">
        <title>A standardized bacterial taxonomy based on genome phylogeny substantially revises the tree of life.</title>
        <authorList>
            <person name="Parks D.H."/>
            <person name="Chuvochina M."/>
            <person name="Waite D.W."/>
            <person name="Rinke C."/>
            <person name="Skarshewski A."/>
            <person name="Chaumeil P.A."/>
            <person name="Hugenholtz P."/>
        </authorList>
    </citation>
    <scope>NUCLEOTIDE SEQUENCE [LARGE SCALE GENOMIC DNA]</scope>
    <source>
        <strain evidence="4">UBA9375</strain>
    </source>
</reference>
<dbReference type="PROSITE" id="PS51186">
    <property type="entry name" value="GNAT"/>
    <property type="match status" value="1"/>
</dbReference>
<evidence type="ECO:0000256" key="1">
    <source>
        <dbReference type="ARBA" id="ARBA00022679"/>
    </source>
</evidence>
<organism evidence="4 5">
    <name type="scientific">Gimesia maris</name>
    <dbReference type="NCBI Taxonomy" id="122"/>
    <lineage>
        <taxon>Bacteria</taxon>
        <taxon>Pseudomonadati</taxon>
        <taxon>Planctomycetota</taxon>
        <taxon>Planctomycetia</taxon>
        <taxon>Planctomycetales</taxon>
        <taxon>Planctomycetaceae</taxon>
        <taxon>Gimesia</taxon>
    </lineage>
</organism>
<dbReference type="Proteomes" id="UP000263642">
    <property type="component" value="Unassembled WGS sequence"/>
</dbReference>
<comment type="caution">
    <text evidence="4">The sequence shown here is derived from an EMBL/GenBank/DDBJ whole genome shotgun (WGS) entry which is preliminary data.</text>
</comment>
<proteinExistence type="predicted"/>
<dbReference type="PANTHER" id="PTHR43420">
    <property type="entry name" value="ACETYLTRANSFERASE"/>
    <property type="match status" value="1"/>
</dbReference>
<dbReference type="InterPro" id="IPR016181">
    <property type="entry name" value="Acyl_CoA_acyltransferase"/>
</dbReference>
<evidence type="ECO:0000313" key="5">
    <source>
        <dbReference type="Proteomes" id="UP000263642"/>
    </source>
</evidence>
<evidence type="ECO:0000259" key="3">
    <source>
        <dbReference type="PROSITE" id="PS51186"/>
    </source>
</evidence>
<protein>
    <recommendedName>
        <fullName evidence="3">N-acetyltransferase domain-containing protein</fullName>
    </recommendedName>
</protein>
<feature type="domain" description="N-acetyltransferase" evidence="3">
    <location>
        <begin position="3"/>
        <end position="152"/>
    </location>
</feature>
<dbReference type="EMBL" id="DQAY01000117">
    <property type="protein sequence ID" value="HCO25092.1"/>
    <property type="molecule type" value="Genomic_DNA"/>
</dbReference>
<dbReference type="Gene3D" id="3.40.630.30">
    <property type="match status" value="1"/>
</dbReference>
<keyword evidence="2" id="KW-0012">Acyltransferase</keyword>
<evidence type="ECO:0000256" key="2">
    <source>
        <dbReference type="ARBA" id="ARBA00023315"/>
    </source>
</evidence>
<dbReference type="SUPFAM" id="SSF55729">
    <property type="entry name" value="Acyl-CoA N-acyltransferases (Nat)"/>
    <property type="match status" value="1"/>
</dbReference>
<dbReference type="Pfam" id="PF00583">
    <property type="entry name" value="Acetyltransf_1"/>
    <property type="match status" value="1"/>
</dbReference>
<dbReference type="InterPro" id="IPR050680">
    <property type="entry name" value="YpeA/RimI_acetyltransf"/>
</dbReference>
<dbReference type="AlphaFoldDB" id="A0A3D3RAI0"/>
<accession>A0A3D3RAI0</accession>
<evidence type="ECO:0000313" key="4">
    <source>
        <dbReference type="EMBL" id="HCO25092.1"/>
    </source>
</evidence>
<keyword evidence="1" id="KW-0808">Transferase</keyword>
<sequence length="153" mass="17601">MDYQIKQAHAQDFLEIAALDRIAWPIEPDTFIPDGEHAWRLWCEYATVLIAISSRKESQQTLAGALLMFPTNTDEIFLHKIMVHADFRGQGIGSALMKQALQRADQVVLLTVNPENTPAVKLYESFGFQVRKKIEGYYRPHEHRLLMEFKPST</sequence>
<dbReference type="GO" id="GO:0016747">
    <property type="term" value="F:acyltransferase activity, transferring groups other than amino-acyl groups"/>
    <property type="evidence" value="ECO:0007669"/>
    <property type="project" value="InterPro"/>
</dbReference>